<comment type="subcellular location">
    <subcellularLocation>
        <location evidence="1">Cell inner membrane</location>
    </subcellularLocation>
</comment>
<evidence type="ECO:0008006" key="9">
    <source>
        <dbReference type="Google" id="ProtNLM"/>
    </source>
</evidence>
<keyword evidence="5" id="KW-0472">Membrane</keyword>
<gene>
    <name evidence="7" type="ORF">IBL26_12105</name>
</gene>
<evidence type="ECO:0000256" key="3">
    <source>
        <dbReference type="ARBA" id="ARBA00022519"/>
    </source>
</evidence>
<organism evidence="7 8">
    <name type="scientific">Teichococcus aerophilus</name>
    <dbReference type="NCBI Taxonomy" id="1224513"/>
    <lineage>
        <taxon>Bacteria</taxon>
        <taxon>Pseudomonadati</taxon>
        <taxon>Pseudomonadota</taxon>
        <taxon>Alphaproteobacteria</taxon>
        <taxon>Acetobacterales</taxon>
        <taxon>Roseomonadaceae</taxon>
        <taxon>Roseomonas</taxon>
    </lineage>
</organism>
<keyword evidence="3" id="KW-0997">Cell inner membrane</keyword>
<keyword evidence="6" id="KW-0012">Acyltransferase</keyword>
<keyword evidence="8" id="KW-1185">Reference proteome</keyword>
<evidence type="ECO:0000256" key="4">
    <source>
        <dbReference type="ARBA" id="ARBA00022679"/>
    </source>
</evidence>
<proteinExistence type="predicted"/>
<sequence>MAEDSAARRALRWVDAGKDIALHEGMRLLPTPAVSALGSGIALLGSKFRLKSKVERAMRALAHLCPEMTEAERRYFAVANLRNVGRSFAEFSCLHRLGREGRIEVEGRENITAPNAVLALLHLGNWEAGMVAIQEIGLKVCSIYQPPASAVQTAIAMRVRRSLKNDAILGNAMAMREALRVLARGDTLIGLFVDEFKAGRVNAPAFGRPPAPGGNIAMAARLARRAGVPLIPAYMTREPGPRYRAHFLPAIPLTGDAVADQAAIEAAITPVVLRHLDQWLMLYAFRPDR</sequence>
<evidence type="ECO:0000313" key="7">
    <source>
        <dbReference type="EMBL" id="MBC9207579.1"/>
    </source>
</evidence>
<keyword evidence="2" id="KW-1003">Cell membrane</keyword>
<comment type="caution">
    <text evidence="7">The sequence shown here is derived from an EMBL/GenBank/DDBJ whole genome shotgun (WGS) entry which is preliminary data.</text>
</comment>
<name>A0ABR7RMQ7_9PROT</name>
<dbReference type="InterPro" id="IPR004960">
    <property type="entry name" value="LipA_acyltrans"/>
</dbReference>
<evidence type="ECO:0000256" key="1">
    <source>
        <dbReference type="ARBA" id="ARBA00004533"/>
    </source>
</evidence>
<reference evidence="7 8" key="1">
    <citation type="journal article" date="2013" name="Int. J. Syst. Evol. Microbiol.">
        <title>Roseomonas aerophila sp. nov., isolated from air.</title>
        <authorList>
            <person name="Kim S.J."/>
            <person name="Weon H.Y."/>
            <person name="Ahn J.H."/>
            <person name="Hong S.B."/>
            <person name="Seok S.J."/>
            <person name="Whang K.S."/>
            <person name="Kwon S.W."/>
        </authorList>
    </citation>
    <scope>NUCLEOTIDE SEQUENCE [LARGE SCALE GENOMIC DNA]</scope>
    <source>
        <strain evidence="7 8">NBRC 108923</strain>
    </source>
</reference>
<protein>
    <recommendedName>
        <fullName evidence="9">Lipid A biosynthesis lauroyl acyltransferase</fullName>
    </recommendedName>
</protein>
<evidence type="ECO:0000256" key="5">
    <source>
        <dbReference type="ARBA" id="ARBA00023136"/>
    </source>
</evidence>
<dbReference type="EMBL" id="JACTVA010000019">
    <property type="protein sequence ID" value="MBC9207579.1"/>
    <property type="molecule type" value="Genomic_DNA"/>
</dbReference>
<dbReference type="CDD" id="cd07984">
    <property type="entry name" value="LPLAT_LABLAT-like"/>
    <property type="match status" value="1"/>
</dbReference>
<keyword evidence="4" id="KW-0808">Transferase</keyword>
<evidence type="ECO:0000256" key="2">
    <source>
        <dbReference type="ARBA" id="ARBA00022475"/>
    </source>
</evidence>
<evidence type="ECO:0000313" key="8">
    <source>
        <dbReference type="Proteomes" id="UP000626026"/>
    </source>
</evidence>
<dbReference type="Pfam" id="PF03279">
    <property type="entry name" value="Lip_A_acyltrans"/>
    <property type="match status" value="1"/>
</dbReference>
<evidence type="ECO:0000256" key="6">
    <source>
        <dbReference type="ARBA" id="ARBA00023315"/>
    </source>
</evidence>
<dbReference type="RefSeq" id="WP_187784746.1">
    <property type="nucleotide sequence ID" value="NZ_JACTVA010000019.1"/>
</dbReference>
<dbReference type="PANTHER" id="PTHR30606">
    <property type="entry name" value="LIPID A BIOSYNTHESIS LAUROYL ACYLTRANSFERASE"/>
    <property type="match status" value="1"/>
</dbReference>
<dbReference type="Proteomes" id="UP000626026">
    <property type="component" value="Unassembled WGS sequence"/>
</dbReference>
<accession>A0ABR7RMQ7</accession>
<dbReference type="PANTHER" id="PTHR30606:SF10">
    <property type="entry name" value="PHOSPHATIDYLINOSITOL MANNOSIDE ACYLTRANSFERASE"/>
    <property type="match status" value="1"/>
</dbReference>